<feature type="domain" description="HTH gntR-type" evidence="4">
    <location>
        <begin position="16"/>
        <end position="84"/>
    </location>
</feature>
<dbReference type="PROSITE" id="PS50949">
    <property type="entry name" value="HTH_GNTR"/>
    <property type="match status" value="1"/>
</dbReference>
<proteinExistence type="predicted"/>
<keyword evidence="1" id="KW-0805">Transcription regulation</keyword>
<dbReference type="SMART" id="SM00345">
    <property type="entry name" value="HTH_GNTR"/>
    <property type="match status" value="1"/>
</dbReference>
<dbReference type="SUPFAM" id="SSF46785">
    <property type="entry name" value="Winged helix' DNA-binding domain"/>
    <property type="match status" value="1"/>
</dbReference>
<accession>A0A2P7QKI9</accession>
<evidence type="ECO:0000313" key="6">
    <source>
        <dbReference type="Proteomes" id="UP000241167"/>
    </source>
</evidence>
<keyword evidence="3" id="KW-0804">Transcription</keyword>
<dbReference type="InterPro" id="IPR036388">
    <property type="entry name" value="WH-like_DNA-bd_sf"/>
</dbReference>
<dbReference type="GO" id="GO:0003677">
    <property type="term" value="F:DNA binding"/>
    <property type="evidence" value="ECO:0007669"/>
    <property type="project" value="UniProtKB-KW"/>
</dbReference>
<organism evidence="5 6">
    <name type="scientific">Allosphingosinicella deserti</name>
    <dbReference type="NCBI Taxonomy" id="2116704"/>
    <lineage>
        <taxon>Bacteria</taxon>
        <taxon>Pseudomonadati</taxon>
        <taxon>Pseudomonadota</taxon>
        <taxon>Alphaproteobacteria</taxon>
        <taxon>Sphingomonadales</taxon>
        <taxon>Sphingomonadaceae</taxon>
        <taxon>Allosphingosinicella</taxon>
    </lineage>
</organism>
<evidence type="ECO:0000259" key="4">
    <source>
        <dbReference type="PROSITE" id="PS50949"/>
    </source>
</evidence>
<dbReference type="GO" id="GO:0003700">
    <property type="term" value="F:DNA-binding transcription factor activity"/>
    <property type="evidence" value="ECO:0007669"/>
    <property type="project" value="InterPro"/>
</dbReference>
<dbReference type="SMART" id="SM00866">
    <property type="entry name" value="UTRA"/>
    <property type="match status" value="1"/>
</dbReference>
<dbReference type="InterPro" id="IPR000524">
    <property type="entry name" value="Tscrpt_reg_HTH_GntR"/>
</dbReference>
<gene>
    <name evidence="5" type="ORF">C7I55_18750</name>
</gene>
<dbReference type="AlphaFoldDB" id="A0A2P7QKI9"/>
<sequence>MRLSESGAALRRDDPQPLYLQLQQLIRSAIQESRIEKDSAIPTERNLSAQFDVSRITVRKAVDGLVDEGLLTRRRGAGTFVLGQRVEKVFSKLSSFSEDMISRGRTPHSIWVSRTIGAVTPEEALSLGLSPGTMVYRFQRIRLADGQPMATERATIPAYCLPSIEVVGDSLYEALSQTGHRPVRALQRLRAISFGKAQADALGVTAGSPGLFIERIGFLADGRAAELTHCHYRGDSYDVVAELHDI</sequence>
<dbReference type="RefSeq" id="WP_106514542.1">
    <property type="nucleotide sequence ID" value="NZ_PXYI01000006.1"/>
</dbReference>
<dbReference type="Gene3D" id="1.10.10.10">
    <property type="entry name" value="Winged helix-like DNA-binding domain superfamily/Winged helix DNA-binding domain"/>
    <property type="match status" value="1"/>
</dbReference>
<dbReference type="PANTHER" id="PTHR44846">
    <property type="entry name" value="MANNOSYL-D-GLYCERATE TRANSPORT/METABOLISM SYSTEM REPRESSOR MNGR-RELATED"/>
    <property type="match status" value="1"/>
</dbReference>
<dbReference type="PRINTS" id="PR00035">
    <property type="entry name" value="HTHGNTR"/>
</dbReference>
<dbReference type="Pfam" id="PF07702">
    <property type="entry name" value="UTRA"/>
    <property type="match status" value="1"/>
</dbReference>
<dbReference type="InterPro" id="IPR036390">
    <property type="entry name" value="WH_DNA-bd_sf"/>
</dbReference>
<dbReference type="InterPro" id="IPR028978">
    <property type="entry name" value="Chorismate_lyase_/UTRA_dom_sf"/>
</dbReference>
<evidence type="ECO:0000256" key="3">
    <source>
        <dbReference type="ARBA" id="ARBA00023163"/>
    </source>
</evidence>
<dbReference type="OrthoDB" id="7173258at2"/>
<dbReference type="FunFam" id="1.10.10.10:FF:000079">
    <property type="entry name" value="GntR family transcriptional regulator"/>
    <property type="match status" value="1"/>
</dbReference>
<dbReference type="GO" id="GO:0045892">
    <property type="term" value="P:negative regulation of DNA-templated transcription"/>
    <property type="evidence" value="ECO:0007669"/>
    <property type="project" value="TreeGrafter"/>
</dbReference>
<dbReference type="Gene3D" id="3.40.1410.10">
    <property type="entry name" value="Chorismate lyase-like"/>
    <property type="match status" value="1"/>
</dbReference>
<protein>
    <submittedName>
        <fullName evidence="5">GntR family transcriptional regulator</fullName>
    </submittedName>
</protein>
<name>A0A2P7QKI9_9SPHN</name>
<reference evidence="5 6" key="1">
    <citation type="submission" date="2018-03" db="EMBL/GenBank/DDBJ databases">
        <title>The draft genome of Sphingosinicella sp. GL-C-18.</title>
        <authorList>
            <person name="Liu L."/>
            <person name="Li L."/>
            <person name="Liang L."/>
            <person name="Zhang X."/>
            <person name="Wang T."/>
        </authorList>
    </citation>
    <scope>NUCLEOTIDE SEQUENCE [LARGE SCALE GENOMIC DNA]</scope>
    <source>
        <strain evidence="5 6">GL-C-18</strain>
    </source>
</reference>
<dbReference type="InterPro" id="IPR050679">
    <property type="entry name" value="Bact_HTH_transcr_reg"/>
</dbReference>
<evidence type="ECO:0000313" key="5">
    <source>
        <dbReference type="EMBL" id="PSJ38473.1"/>
    </source>
</evidence>
<keyword evidence="6" id="KW-1185">Reference proteome</keyword>
<dbReference type="Pfam" id="PF00392">
    <property type="entry name" value="GntR"/>
    <property type="match status" value="1"/>
</dbReference>
<dbReference type="InterPro" id="IPR011663">
    <property type="entry name" value="UTRA"/>
</dbReference>
<evidence type="ECO:0000256" key="1">
    <source>
        <dbReference type="ARBA" id="ARBA00023015"/>
    </source>
</evidence>
<dbReference type="Proteomes" id="UP000241167">
    <property type="component" value="Unassembled WGS sequence"/>
</dbReference>
<dbReference type="PANTHER" id="PTHR44846:SF1">
    <property type="entry name" value="MANNOSYL-D-GLYCERATE TRANSPORT_METABOLISM SYSTEM REPRESSOR MNGR-RELATED"/>
    <property type="match status" value="1"/>
</dbReference>
<comment type="caution">
    <text evidence="5">The sequence shown here is derived from an EMBL/GenBank/DDBJ whole genome shotgun (WGS) entry which is preliminary data.</text>
</comment>
<keyword evidence="2" id="KW-0238">DNA-binding</keyword>
<evidence type="ECO:0000256" key="2">
    <source>
        <dbReference type="ARBA" id="ARBA00023125"/>
    </source>
</evidence>
<dbReference type="SUPFAM" id="SSF64288">
    <property type="entry name" value="Chorismate lyase-like"/>
    <property type="match status" value="1"/>
</dbReference>
<dbReference type="CDD" id="cd07377">
    <property type="entry name" value="WHTH_GntR"/>
    <property type="match status" value="1"/>
</dbReference>
<dbReference type="EMBL" id="PXYI01000006">
    <property type="protein sequence ID" value="PSJ38473.1"/>
    <property type="molecule type" value="Genomic_DNA"/>
</dbReference>